<evidence type="ECO:0000313" key="3">
    <source>
        <dbReference type="EMBL" id="CAI9299505.1"/>
    </source>
</evidence>
<protein>
    <submittedName>
        <fullName evidence="3">Uncharacterized protein</fullName>
    </submittedName>
</protein>
<evidence type="ECO:0000313" key="4">
    <source>
        <dbReference type="Proteomes" id="UP001177003"/>
    </source>
</evidence>
<accession>A0AA35ZV81</accession>
<proteinExistence type="predicted"/>
<dbReference type="GO" id="GO:0016747">
    <property type="term" value="F:acyltransferase activity, transferring groups other than amino-acyl groups"/>
    <property type="evidence" value="ECO:0007669"/>
    <property type="project" value="UniProtKB-ARBA"/>
</dbReference>
<dbReference type="Pfam" id="PF02458">
    <property type="entry name" value="Transferase"/>
    <property type="match status" value="1"/>
</dbReference>
<dbReference type="Proteomes" id="UP001177003">
    <property type="component" value="Chromosome 8"/>
</dbReference>
<evidence type="ECO:0000256" key="2">
    <source>
        <dbReference type="ARBA" id="ARBA00023315"/>
    </source>
</evidence>
<dbReference type="InterPro" id="IPR051504">
    <property type="entry name" value="Plant_metabolite_acyltrans"/>
</dbReference>
<gene>
    <name evidence="3" type="ORF">LSALG_LOCUS38212</name>
</gene>
<dbReference type="EMBL" id="OX465084">
    <property type="protein sequence ID" value="CAI9299505.1"/>
    <property type="molecule type" value="Genomic_DNA"/>
</dbReference>
<name>A0AA35ZV81_LACSI</name>
<dbReference type="InterPro" id="IPR023213">
    <property type="entry name" value="CAT-like_dom_sf"/>
</dbReference>
<dbReference type="AlphaFoldDB" id="A0AA35ZV81"/>
<organism evidence="3 4">
    <name type="scientific">Lactuca saligna</name>
    <name type="common">Willowleaf lettuce</name>
    <dbReference type="NCBI Taxonomy" id="75948"/>
    <lineage>
        <taxon>Eukaryota</taxon>
        <taxon>Viridiplantae</taxon>
        <taxon>Streptophyta</taxon>
        <taxon>Embryophyta</taxon>
        <taxon>Tracheophyta</taxon>
        <taxon>Spermatophyta</taxon>
        <taxon>Magnoliopsida</taxon>
        <taxon>eudicotyledons</taxon>
        <taxon>Gunneridae</taxon>
        <taxon>Pentapetalae</taxon>
        <taxon>asterids</taxon>
        <taxon>campanulids</taxon>
        <taxon>Asterales</taxon>
        <taxon>Asteraceae</taxon>
        <taxon>Cichorioideae</taxon>
        <taxon>Cichorieae</taxon>
        <taxon>Lactucinae</taxon>
        <taxon>Lactuca</taxon>
    </lineage>
</organism>
<dbReference type="Gene3D" id="3.30.559.10">
    <property type="entry name" value="Chloramphenicol acetyltransferase-like domain"/>
    <property type="match status" value="2"/>
</dbReference>
<dbReference type="PANTHER" id="PTHR31625">
    <property type="match status" value="1"/>
</dbReference>
<keyword evidence="1" id="KW-0808">Transferase</keyword>
<reference evidence="3" key="1">
    <citation type="submission" date="2023-04" db="EMBL/GenBank/DDBJ databases">
        <authorList>
            <person name="Vijverberg K."/>
            <person name="Xiong W."/>
            <person name="Schranz E."/>
        </authorList>
    </citation>
    <scope>NUCLEOTIDE SEQUENCE</scope>
</reference>
<dbReference type="SUPFAM" id="SSF52777">
    <property type="entry name" value="CoA-dependent acyltransferases"/>
    <property type="match status" value="1"/>
</dbReference>
<sequence length="451" mass="50133">MASHPIYTLLEQSQVSPPPDTLSDRSLTLTFFDILWLASPPVHHLFFYDLPTTKPHFTETIVPKLKNSLSITLQHFFPFVGNLIVFPSPDKKPEIRYVEGDSVDVTFQESNLDFNDLTGNHPRDCDKFYHLIPLLGKGVKVSDYIKIPIFSVQVTFFPYHGISIGMTNHHSLGDASTRFCFLKAWTSIACSGTDKSFLANGTLPFYDRVVNYPKLDESFLKRSKVETLIEGYQPPTLSGPIDKSRATFVLTRTDINRLKKMVLTQLPTLVYASSFTVACAYTWSCIAKSRNDELELFGFAIDCRARMHPPVPQSYFGNCVWGCITIAKTTVLTGKDGFVTAAKLLGESLHKTLTDKDGVVKDIGSFDDLFSEGMPSTMMGVAGTPKLKFYDLDFGWGKPKKHETISIDYNGSISISACKESNEDLEIGVSLSASEMDAFVAIFEDGLKAGV</sequence>
<evidence type="ECO:0000256" key="1">
    <source>
        <dbReference type="ARBA" id="ARBA00022679"/>
    </source>
</evidence>
<keyword evidence="2" id="KW-0012">Acyltransferase</keyword>
<keyword evidence="4" id="KW-1185">Reference proteome</keyword>